<dbReference type="Gene3D" id="3.40.50.720">
    <property type="entry name" value="NAD(P)-binding Rossmann-like Domain"/>
    <property type="match status" value="1"/>
</dbReference>
<dbReference type="InterPro" id="IPR051164">
    <property type="entry name" value="NmrA-like_oxidored"/>
</dbReference>
<dbReference type="EMBL" id="KV417321">
    <property type="protein sequence ID" value="KZO91578.1"/>
    <property type="molecule type" value="Genomic_DNA"/>
</dbReference>
<dbReference type="Pfam" id="PF05368">
    <property type="entry name" value="NmrA"/>
    <property type="match status" value="1"/>
</dbReference>
<dbReference type="CDD" id="cd05251">
    <property type="entry name" value="NmrA_like_SDR_a"/>
    <property type="match status" value="1"/>
</dbReference>
<name>A0A167HFT2_CALVF</name>
<evidence type="ECO:0000313" key="4">
    <source>
        <dbReference type="EMBL" id="KZO91578.1"/>
    </source>
</evidence>
<dbReference type="SUPFAM" id="SSF51735">
    <property type="entry name" value="NAD(P)-binding Rossmann-fold domains"/>
    <property type="match status" value="1"/>
</dbReference>
<dbReference type="PANTHER" id="PTHR42748">
    <property type="entry name" value="NITROGEN METABOLITE REPRESSION PROTEIN NMRA FAMILY MEMBER"/>
    <property type="match status" value="1"/>
</dbReference>
<comment type="similarity">
    <text evidence="1">Belongs to the NmrA-type oxidoreductase family.</text>
</comment>
<evidence type="ECO:0000313" key="5">
    <source>
        <dbReference type="Proteomes" id="UP000076738"/>
    </source>
</evidence>
<evidence type="ECO:0000256" key="2">
    <source>
        <dbReference type="ARBA" id="ARBA00022857"/>
    </source>
</evidence>
<evidence type="ECO:0000259" key="3">
    <source>
        <dbReference type="Pfam" id="PF05368"/>
    </source>
</evidence>
<dbReference type="PANTHER" id="PTHR42748:SF7">
    <property type="entry name" value="NMRA LIKE REDOX SENSOR 1-RELATED"/>
    <property type="match status" value="1"/>
</dbReference>
<dbReference type="Proteomes" id="UP000076738">
    <property type="component" value="Unassembled WGS sequence"/>
</dbReference>
<sequence>MSGKPIVLVTGATGSQGGAVVSELLKSDTVAVRILTRSATSEKALALKAKGAEVVQGDMFDGASLKTALTGVDRAFLVTDYQLKGVEGETESGNLFVDQAAAAGVKHLVFSSVGSAGSSTGIPHFESKFKVEQHLRASSIPSWTILRPVAFMENFPAAGGAQRFMTLGMFDAALQGKSIQLVAVQDIGFFAAQALEKPEEWKGKVVELAGDDVTIAQMKAAYEKVEGGKPWEIPLPKIALKAMLPTEVFLMFTVRTLSSLHSSRADWRCVQWFGEKGYNADIAWCRKTNPGMLNFEEWLRTKQA</sequence>
<evidence type="ECO:0000256" key="1">
    <source>
        <dbReference type="ARBA" id="ARBA00006328"/>
    </source>
</evidence>
<dbReference type="AlphaFoldDB" id="A0A167HFT2"/>
<protein>
    <submittedName>
        <fullName evidence="4">NAD(P)-binding protein</fullName>
    </submittedName>
</protein>
<dbReference type="OrthoDB" id="9997102at2759"/>
<keyword evidence="5" id="KW-1185">Reference proteome</keyword>
<reference evidence="4 5" key="1">
    <citation type="journal article" date="2016" name="Mol. Biol. Evol.">
        <title>Comparative Genomics of Early-Diverging Mushroom-Forming Fungi Provides Insights into the Origins of Lignocellulose Decay Capabilities.</title>
        <authorList>
            <person name="Nagy L.G."/>
            <person name="Riley R."/>
            <person name="Tritt A."/>
            <person name="Adam C."/>
            <person name="Daum C."/>
            <person name="Floudas D."/>
            <person name="Sun H."/>
            <person name="Yadav J.S."/>
            <person name="Pangilinan J."/>
            <person name="Larsson K.H."/>
            <person name="Matsuura K."/>
            <person name="Barry K."/>
            <person name="Labutti K."/>
            <person name="Kuo R."/>
            <person name="Ohm R.A."/>
            <person name="Bhattacharya S.S."/>
            <person name="Shirouzu T."/>
            <person name="Yoshinaga Y."/>
            <person name="Martin F.M."/>
            <person name="Grigoriev I.V."/>
            <person name="Hibbett D.S."/>
        </authorList>
    </citation>
    <scope>NUCLEOTIDE SEQUENCE [LARGE SCALE GENOMIC DNA]</scope>
    <source>
        <strain evidence="4 5">TUFC12733</strain>
    </source>
</reference>
<accession>A0A167HFT2</accession>
<dbReference type="InterPro" id="IPR036291">
    <property type="entry name" value="NAD(P)-bd_dom_sf"/>
</dbReference>
<keyword evidence="2" id="KW-0521">NADP</keyword>
<organism evidence="4 5">
    <name type="scientific">Calocera viscosa (strain TUFC12733)</name>
    <dbReference type="NCBI Taxonomy" id="1330018"/>
    <lineage>
        <taxon>Eukaryota</taxon>
        <taxon>Fungi</taxon>
        <taxon>Dikarya</taxon>
        <taxon>Basidiomycota</taxon>
        <taxon>Agaricomycotina</taxon>
        <taxon>Dacrymycetes</taxon>
        <taxon>Dacrymycetales</taxon>
        <taxon>Dacrymycetaceae</taxon>
        <taxon>Calocera</taxon>
    </lineage>
</organism>
<gene>
    <name evidence="4" type="ORF">CALVIDRAFT_541742</name>
</gene>
<dbReference type="STRING" id="1330018.A0A167HFT2"/>
<dbReference type="InterPro" id="IPR008030">
    <property type="entry name" value="NmrA-like"/>
</dbReference>
<feature type="domain" description="NmrA-like" evidence="3">
    <location>
        <begin position="6"/>
        <end position="295"/>
    </location>
</feature>
<proteinExistence type="inferred from homology"/>
<dbReference type="Gene3D" id="3.90.25.10">
    <property type="entry name" value="UDP-galactose 4-epimerase, domain 1"/>
    <property type="match status" value="1"/>
</dbReference>